<keyword evidence="3" id="KW-1185">Reference proteome</keyword>
<evidence type="ECO:0000313" key="3">
    <source>
        <dbReference type="Proteomes" id="UP000887578"/>
    </source>
</evidence>
<evidence type="ECO:0000313" key="4">
    <source>
        <dbReference type="WBParaSite" id="PDA_v2.g17310.t1"/>
    </source>
</evidence>
<dbReference type="Gene3D" id="3.40.50.1820">
    <property type="entry name" value="alpha/beta hydrolase"/>
    <property type="match status" value="1"/>
</dbReference>
<keyword evidence="1" id="KW-0732">Signal</keyword>
<dbReference type="CDD" id="cd00519">
    <property type="entry name" value="Lipase_3"/>
    <property type="match status" value="1"/>
</dbReference>
<name>A0A914PGB4_9BILA</name>
<dbReference type="InterPro" id="IPR002921">
    <property type="entry name" value="Fungal_lipase-type"/>
</dbReference>
<feature type="domain" description="Fungal lipase-type" evidence="2">
    <location>
        <begin position="31"/>
        <end position="163"/>
    </location>
</feature>
<evidence type="ECO:0000259" key="2">
    <source>
        <dbReference type="Pfam" id="PF01764"/>
    </source>
</evidence>
<dbReference type="GO" id="GO:0006629">
    <property type="term" value="P:lipid metabolic process"/>
    <property type="evidence" value="ECO:0007669"/>
    <property type="project" value="InterPro"/>
</dbReference>
<dbReference type="InterPro" id="IPR029058">
    <property type="entry name" value="AB_hydrolase_fold"/>
</dbReference>
<dbReference type="WBParaSite" id="PDA_v2.g17310.t1">
    <property type="protein sequence ID" value="PDA_v2.g17310.t1"/>
    <property type="gene ID" value="PDA_v2.g17310"/>
</dbReference>
<proteinExistence type="predicted"/>
<dbReference type="Pfam" id="PF01764">
    <property type="entry name" value="Lipase_3"/>
    <property type="match status" value="1"/>
</dbReference>
<sequence>MRFFWTFIWDVTPLALDLFAAPADTQSKHLYIVFRGTSTKAQLLSEGWFSLDPSMDFYGLGKSNKYFVNALQILWPDVEKALKKYSNYKVTFTGHSLGGAMASLAALKTVYKELRDKNDVILYTFGQPRVGNVILARNHDKLVPKSFRIVHSIDIVAHLPGCEKKEIMGASSHPCNPEHLENPYHHGIEIYYPHEMYENNSTYFECLGEPKGEDYKCSDALTFKPEHHYQYIYAHTHYFEHKVSTLGKLGCVGTKEEEDDLPADYGKEKKEPFRNLVKAVQFAATLFG</sequence>
<dbReference type="AlphaFoldDB" id="A0A914PGB4"/>
<organism evidence="3 4">
    <name type="scientific">Panagrolaimus davidi</name>
    <dbReference type="NCBI Taxonomy" id="227884"/>
    <lineage>
        <taxon>Eukaryota</taxon>
        <taxon>Metazoa</taxon>
        <taxon>Ecdysozoa</taxon>
        <taxon>Nematoda</taxon>
        <taxon>Chromadorea</taxon>
        <taxon>Rhabditida</taxon>
        <taxon>Tylenchina</taxon>
        <taxon>Panagrolaimomorpha</taxon>
        <taxon>Panagrolaimoidea</taxon>
        <taxon>Panagrolaimidae</taxon>
        <taxon>Panagrolaimus</taxon>
    </lineage>
</organism>
<dbReference type="PANTHER" id="PTHR45908">
    <property type="entry name" value="PROTEIN CBG11750-RELATED"/>
    <property type="match status" value="1"/>
</dbReference>
<reference evidence="4" key="1">
    <citation type="submission" date="2022-11" db="UniProtKB">
        <authorList>
            <consortium name="WormBaseParasite"/>
        </authorList>
    </citation>
    <scope>IDENTIFICATION</scope>
</reference>
<dbReference type="PANTHER" id="PTHR45908:SF5">
    <property type="entry name" value="FUNGAL LIPASE-LIKE DOMAIN-CONTAINING PROTEIN"/>
    <property type="match status" value="1"/>
</dbReference>
<dbReference type="Proteomes" id="UP000887578">
    <property type="component" value="Unplaced"/>
</dbReference>
<feature type="chain" id="PRO_5038022966" evidence="1">
    <location>
        <begin position="28"/>
        <end position="288"/>
    </location>
</feature>
<accession>A0A914PGB4</accession>
<dbReference type="SUPFAM" id="SSF53474">
    <property type="entry name" value="alpha/beta-Hydrolases"/>
    <property type="match status" value="1"/>
</dbReference>
<feature type="signal peptide" evidence="1">
    <location>
        <begin position="1"/>
        <end position="27"/>
    </location>
</feature>
<evidence type="ECO:0000256" key="1">
    <source>
        <dbReference type="SAM" id="SignalP"/>
    </source>
</evidence>
<protein>
    <submittedName>
        <fullName evidence="4">Fungal lipase-like domain-containing protein</fullName>
    </submittedName>
</protein>